<keyword evidence="2" id="KW-1185">Reference proteome</keyword>
<proteinExistence type="predicted"/>
<evidence type="ECO:0008006" key="3">
    <source>
        <dbReference type="Google" id="ProtNLM"/>
    </source>
</evidence>
<accession>A0A7V8V4N6</accession>
<gene>
    <name evidence="1" type="ORF">HOV93_20680</name>
</gene>
<dbReference type="RefSeq" id="WP_207396365.1">
    <property type="nucleotide sequence ID" value="NZ_JABRWO010000005.1"/>
</dbReference>
<name>A0A7V8V4N6_9BACT</name>
<organism evidence="1 2">
    <name type="scientific">Bremerella alba</name>
    <dbReference type="NCBI Taxonomy" id="980252"/>
    <lineage>
        <taxon>Bacteria</taxon>
        <taxon>Pseudomonadati</taxon>
        <taxon>Planctomycetota</taxon>
        <taxon>Planctomycetia</taxon>
        <taxon>Pirellulales</taxon>
        <taxon>Pirellulaceae</taxon>
        <taxon>Bremerella</taxon>
    </lineage>
</organism>
<dbReference type="EMBL" id="JABRWO010000005">
    <property type="protein sequence ID" value="MBA2114898.1"/>
    <property type="molecule type" value="Genomic_DNA"/>
</dbReference>
<dbReference type="Proteomes" id="UP000551616">
    <property type="component" value="Unassembled WGS sequence"/>
</dbReference>
<sequence length="114" mass="12490">MNPTQNSLPDLRKLNQRLAFNGVRVQAFLDGLTPRMDQLLLAISEGNMSEVGRTSHFIYRCCDVYGYDELALKAGEVCESAAACESVEVVGRKVVRLMGAFGRTSEEAQATMAT</sequence>
<reference evidence="1 2" key="1">
    <citation type="submission" date="2020-05" db="EMBL/GenBank/DDBJ databases">
        <title>Bremerella alba sp. nov., a novel planctomycete isolated from the surface of the macroalga Fucus spiralis.</title>
        <authorList>
            <person name="Godinho O."/>
            <person name="Botelho R."/>
            <person name="Albuquerque L."/>
            <person name="Wiegand S."/>
            <person name="Da Costa M.S."/>
            <person name="Lobo-Da-Cunha A."/>
            <person name="Jogler C."/>
            <person name="Lage O.M."/>
        </authorList>
    </citation>
    <scope>NUCLEOTIDE SEQUENCE [LARGE SCALE GENOMIC DNA]</scope>
    <source>
        <strain evidence="1 2">FF15</strain>
    </source>
</reference>
<evidence type="ECO:0000313" key="2">
    <source>
        <dbReference type="Proteomes" id="UP000551616"/>
    </source>
</evidence>
<dbReference type="AlphaFoldDB" id="A0A7V8V4N6"/>
<protein>
    <recommendedName>
        <fullName evidence="3">HPt domain-containing protein</fullName>
    </recommendedName>
</protein>
<evidence type="ECO:0000313" key="1">
    <source>
        <dbReference type="EMBL" id="MBA2114898.1"/>
    </source>
</evidence>
<comment type="caution">
    <text evidence="1">The sequence shown here is derived from an EMBL/GenBank/DDBJ whole genome shotgun (WGS) entry which is preliminary data.</text>
</comment>